<dbReference type="Proteomes" id="UP000662747">
    <property type="component" value="Chromosome"/>
</dbReference>
<dbReference type="Gene3D" id="1.50.10.20">
    <property type="match status" value="1"/>
</dbReference>
<reference evidence="1 2" key="1">
    <citation type="submission" date="2021-02" db="EMBL/GenBank/DDBJ databases">
        <title>De Novo genome assembly of isolated myxobacteria.</title>
        <authorList>
            <person name="Stevens D.C."/>
        </authorList>
    </citation>
    <scope>NUCLEOTIDE SEQUENCE [LARGE SCALE GENOMIC DNA]</scope>
    <source>
        <strain evidence="2">SCPEA02</strain>
    </source>
</reference>
<gene>
    <name evidence="1" type="ORF">JY651_26710</name>
</gene>
<dbReference type="InterPro" id="IPR033889">
    <property type="entry name" value="LanC"/>
</dbReference>
<dbReference type="PANTHER" id="PTHR12736">
    <property type="entry name" value="LANC-LIKE PROTEIN"/>
    <property type="match status" value="1"/>
</dbReference>
<proteinExistence type="predicted"/>
<dbReference type="PRINTS" id="PR01950">
    <property type="entry name" value="LANCSUPER"/>
</dbReference>
<sequence length="435" mass="46965">MTARARDAGMRRTVSWKPLLEGAEREAALRVVGHILEDLPRFPVQGPLAASLMRGQTGLAILFAYHARAFPGSPSADKAEALLEEATEALATTTLLPDLYDGFPGIAWALQHVRGTPESPDEDPLTDIDAALAEFLQTRPWTHRYDLVSGLAGLGAYALERLPRPGARQCLEQVVARLGELAEPVEDGVRWKTPPWHIAEEARAHYPQGGFNLGVAHGIPAVLGVLAEAVAAGVAEPSARKLLQGGWTWLMRQRAPDDAAARFPTRLDANGEPHGWPGRPAWCYGDPGIALTLHGIARAVGNADWEREALALCRESVERWSRTELVRDACLCHGAAGLAHLYNRLFQTTGERIFEDAARRWLHHALSLRKPDVGIGGFQTLESAPGGGEEWTDLPGLLAGATGIALVLLAVATPVEPGWDRLLLMSPPPFAPARS</sequence>
<dbReference type="PRINTS" id="PR01955">
    <property type="entry name" value="LANCFRANKIA"/>
</dbReference>
<dbReference type="InterPro" id="IPR007822">
    <property type="entry name" value="LANC-like"/>
</dbReference>
<dbReference type="Pfam" id="PF05147">
    <property type="entry name" value="LANC_like"/>
    <property type="match status" value="1"/>
</dbReference>
<accession>A0ABX7NNF7</accession>
<dbReference type="CDD" id="cd04793">
    <property type="entry name" value="LanC"/>
    <property type="match status" value="1"/>
</dbReference>
<dbReference type="PANTHER" id="PTHR12736:SF7">
    <property type="entry name" value="LANC-LIKE PROTEIN 3"/>
    <property type="match status" value="1"/>
</dbReference>
<evidence type="ECO:0000313" key="1">
    <source>
        <dbReference type="EMBL" id="QSQ18946.1"/>
    </source>
</evidence>
<dbReference type="SMART" id="SM01260">
    <property type="entry name" value="LANC_like"/>
    <property type="match status" value="1"/>
</dbReference>
<name>A0ABX7NNF7_9BACT</name>
<evidence type="ECO:0000313" key="2">
    <source>
        <dbReference type="Proteomes" id="UP000662747"/>
    </source>
</evidence>
<dbReference type="RefSeq" id="WP_206720534.1">
    <property type="nucleotide sequence ID" value="NZ_CP071090.1"/>
</dbReference>
<keyword evidence="2" id="KW-1185">Reference proteome</keyword>
<protein>
    <submittedName>
        <fullName evidence="1">Lanthionine synthetase C family protein</fullName>
    </submittedName>
</protein>
<dbReference type="SUPFAM" id="SSF158745">
    <property type="entry name" value="LanC-like"/>
    <property type="match status" value="1"/>
</dbReference>
<dbReference type="EMBL" id="CP071090">
    <property type="protein sequence ID" value="QSQ18946.1"/>
    <property type="molecule type" value="Genomic_DNA"/>
</dbReference>
<organism evidence="1 2">
    <name type="scientific">Pyxidicoccus parkwayensis</name>
    <dbReference type="NCBI Taxonomy" id="2813578"/>
    <lineage>
        <taxon>Bacteria</taxon>
        <taxon>Pseudomonadati</taxon>
        <taxon>Myxococcota</taxon>
        <taxon>Myxococcia</taxon>
        <taxon>Myxococcales</taxon>
        <taxon>Cystobacterineae</taxon>
        <taxon>Myxococcaceae</taxon>
        <taxon>Pyxidicoccus</taxon>
    </lineage>
</organism>